<dbReference type="InterPro" id="IPR027417">
    <property type="entry name" value="P-loop_NTPase"/>
</dbReference>
<evidence type="ECO:0000313" key="2">
    <source>
        <dbReference type="Proteomes" id="UP000829542"/>
    </source>
</evidence>
<organism evidence="1 2">
    <name type="scientific">Ignatzschineria rhizosphaerae</name>
    <dbReference type="NCBI Taxonomy" id="2923279"/>
    <lineage>
        <taxon>Bacteria</taxon>
        <taxon>Pseudomonadati</taxon>
        <taxon>Pseudomonadota</taxon>
        <taxon>Gammaproteobacteria</taxon>
        <taxon>Cardiobacteriales</taxon>
        <taxon>Ignatzschineriaceae</taxon>
        <taxon>Ignatzschineria</taxon>
    </lineage>
</organism>
<proteinExistence type="predicted"/>
<name>A0ABY3X6G9_9GAMM</name>
<dbReference type="EMBL" id="CP093379">
    <property type="protein sequence ID" value="UNM97354.1"/>
    <property type="molecule type" value="Genomic_DNA"/>
</dbReference>
<dbReference type="Proteomes" id="UP000829542">
    <property type="component" value="Chromosome"/>
</dbReference>
<gene>
    <name evidence="1" type="ORF">MMG00_05775</name>
</gene>
<reference evidence="1 2" key="1">
    <citation type="submission" date="2022-03" db="EMBL/GenBank/DDBJ databases">
        <title>Ignatzschineria rhizosphaerae HR5S32.</title>
        <authorList>
            <person name="Sun J.Q."/>
            <person name="Feng J.Y."/>
        </authorList>
    </citation>
    <scope>NUCLEOTIDE SEQUENCE [LARGE SCALE GENOMIC DNA]</scope>
    <source>
        <strain evidence="1 2">HR5S32</strain>
    </source>
</reference>
<dbReference type="PANTHER" id="PTHR37816:SF2">
    <property type="entry name" value="DNA TOPOLOGY MODULATION PROTEIN FLAR-RELATED PROTEIN"/>
    <property type="match status" value="1"/>
</dbReference>
<dbReference type="Gene3D" id="3.40.50.300">
    <property type="entry name" value="P-loop containing nucleotide triphosphate hydrolases"/>
    <property type="match status" value="1"/>
</dbReference>
<dbReference type="RefSeq" id="WP_242152706.1">
    <property type="nucleotide sequence ID" value="NZ_CP093379.1"/>
</dbReference>
<keyword evidence="2" id="KW-1185">Reference proteome</keyword>
<sequence>MKIAIVGPSGVGKSTIAAALGSHYAIKAYEFDAIYWDLTQDNYVKNQEEVMSHQITLILKQNEWIMEGAYDRRMMAFFEASSVIFRVKTPYSRIVFRLVKRYLLAKLTKKKPIESWKNTIELLKFSKKFEARLDHFFEENPVFLNKLVVVADAAECIETIDNLDCCGL</sequence>
<accession>A0ABY3X6G9</accession>
<protein>
    <submittedName>
        <fullName evidence="1">AAA family ATPase</fullName>
    </submittedName>
</protein>
<dbReference type="SUPFAM" id="SSF52540">
    <property type="entry name" value="P-loop containing nucleoside triphosphate hydrolases"/>
    <property type="match status" value="1"/>
</dbReference>
<dbReference type="InterPro" id="IPR052922">
    <property type="entry name" value="Cytidylate_Kinase-2"/>
</dbReference>
<evidence type="ECO:0000313" key="1">
    <source>
        <dbReference type="EMBL" id="UNM97354.1"/>
    </source>
</evidence>
<dbReference type="PANTHER" id="PTHR37816">
    <property type="entry name" value="YALI0E33011P"/>
    <property type="match status" value="1"/>
</dbReference>